<keyword evidence="6 7" id="KW-0030">Aminoacyl-tRNA synthetase</keyword>
<dbReference type="Gene3D" id="3.40.50.620">
    <property type="entry name" value="HUPs"/>
    <property type="match status" value="1"/>
</dbReference>
<keyword evidence="10" id="KW-1185">Reference proteome</keyword>
<dbReference type="Proteomes" id="UP001501207">
    <property type="component" value="Unassembled WGS sequence"/>
</dbReference>
<evidence type="ECO:0000259" key="8">
    <source>
        <dbReference type="Pfam" id="PF00749"/>
    </source>
</evidence>
<evidence type="ECO:0000256" key="6">
    <source>
        <dbReference type="ARBA" id="ARBA00023146"/>
    </source>
</evidence>
<dbReference type="EMBL" id="BAABFN010000020">
    <property type="protein sequence ID" value="GAA4317864.1"/>
    <property type="molecule type" value="Genomic_DNA"/>
</dbReference>
<dbReference type="InterPro" id="IPR001412">
    <property type="entry name" value="aa-tRNA-synth_I_CS"/>
</dbReference>
<dbReference type="RefSeq" id="WP_344980842.1">
    <property type="nucleotide sequence ID" value="NZ_BAABFN010000020.1"/>
</dbReference>
<dbReference type="Pfam" id="PF00749">
    <property type="entry name" value="tRNA-synt_1c"/>
    <property type="match status" value="1"/>
</dbReference>
<evidence type="ECO:0000256" key="2">
    <source>
        <dbReference type="ARBA" id="ARBA00022723"/>
    </source>
</evidence>
<dbReference type="PRINTS" id="PR00987">
    <property type="entry name" value="TRNASYNTHGLU"/>
</dbReference>
<protein>
    <submittedName>
        <fullName evidence="9">tRNA glutamyl-Q(34) synthetase GluQRS</fullName>
    </submittedName>
</protein>
<accession>A0ABP8G684</accession>
<evidence type="ECO:0000313" key="10">
    <source>
        <dbReference type="Proteomes" id="UP001501207"/>
    </source>
</evidence>
<keyword evidence="7" id="KW-0648">Protein biosynthesis</keyword>
<evidence type="ECO:0000256" key="7">
    <source>
        <dbReference type="RuleBase" id="RU363037"/>
    </source>
</evidence>
<sequence>MKQLTFRKTRIAPTPSGYLHLGNVLSFAFTAAWAQQTGARVLLRIDDLDQPRIRREYVQDIFDTLHFLKISWDEGPRDYRQYEKDYTQLRRMDLYRTALQRLKEQGLIFACTCSRTEIAARRAQHRFADVCRDRRIPPEQEEVSWRLHTDPSAMLTVSTPQGTVTKTALPPAMTDFVVRKKDGFPAYQLTSVVDDDHFGVDLVVRGDDLWPSTLAQHYLSGLLPGNTFRRAACYHHPLLQDTRGRKLSKSAGDLSIRFLREAGKKPADICSLIALRLGHAEPVKNFSALLEIIAQQM</sequence>
<evidence type="ECO:0000256" key="3">
    <source>
        <dbReference type="ARBA" id="ARBA00022741"/>
    </source>
</evidence>
<keyword evidence="5 7" id="KW-0067">ATP-binding</keyword>
<reference evidence="10" key="1">
    <citation type="journal article" date="2019" name="Int. J. Syst. Evol. Microbiol.">
        <title>The Global Catalogue of Microorganisms (GCM) 10K type strain sequencing project: providing services to taxonomists for standard genome sequencing and annotation.</title>
        <authorList>
            <consortium name="The Broad Institute Genomics Platform"/>
            <consortium name="The Broad Institute Genome Sequencing Center for Infectious Disease"/>
            <person name="Wu L."/>
            <person name="Ma J."/>
        </authorList>
    </citation>
    <scope>NUCLEOTIDE SEQUENCE [LARGE SCALE GENOMIC DNA]</scope>
    <source>
        <strain evidence="10">JCM 17664</strain>
    </source>
</reference>
<evidence type="ECO:0000256" key="5">
    <source>
        <dbReference type="ARBA" id="ARBA00022840"/>
    </source>
</evidence>
<dbReference type="PANTHER" id="PTHR43311">
    <property type="entry name" value="GLUTAMATE--TRNA LIGASE"/>
    <property type="match status" value="1"/>
</dbReference>
<dbReference type="PROSITE" id="PS00178">
    <property type="entry name" value="AA_TRNA_LIGASE_I"/>
    <property type="match status" value="1"/>
</dbReference>
<evidence type="ECO:0000256" key="1">
    <source>
        <dbReference type="ARBA" id="ARBA00022598"/>
    </source>
</evidence>
<comment type="caution">
    <text evidence="9">The sequence shown here is derived from an EMBL/GenBank/DDBJ whole genome shotgun (WGS) entry which is preliminary data.</text>
</comment>
<comment type="similarity">
    <text evidence="7">Belongs to the class-I aminoacyl-tRNA synthetase family.</text>
</comment>
<organism evidence="9 10">
    <name type="scientific">Compostibacter hankyongensis</name>
    <dbReference type="NCBI Taxonomy" id="1007089"/>
    <lineage>
        <taxon>Bacteria</taxon>
        <taxon>Pseudomonadati</taxon>
        <taxon>Bacteroidota</taxon>
        <taxon>Chitinophagia</taxon>
        <taxon>Chitinophagales</taxon>
        <taxon>Chitinophagaceae</taxon>
        <taxon>Compostibacter</taxon>
    </lineage>
</organism>
<proteinExistence type="inferred from homology"/>
<dbReference type="InterPro" id="IPR014729">
    <property type="entry name" value="Rossmann-like_a/b/a_fold"/>
</dbReference>
<dbReference type="InterPro" id="IPR049940">
    <property type="entry name" value="GluQ/Sye"/>
</dbReference>
<keyword evidence="4" id="KW-0862">Zinc</keyword>
<dbReference type="PANTHER" id="PTHR43311:SF1">
    <property type="entry name" value="GLUTAMYL-Q TRNA(ASP) SYNTHETASE"/>
    <property type="match status" value="1"/>
</dbReference>
<dbReference type="InterPro" id="IPR000924">
    <property type="entry name" value="Glu/Gln-tRNA-synth"/>
</dbReference>
<name>A0ABP8G684_9BACT</name>
<keyword evidence="3 7" id="KW-0547">Nucleotide-binding</keyword>
<dbReference type="InterPro" id="IPR020058">
    <property type="entry name" value="Glu/Gln-tRNA-synth_Ib_cat-dom"/>
</dbReference>
<keyword evidence="1 7" id="KW-0436">Ligase</keyword>
<dbReference type="SUPFAM" id="SSF52374">
    <property type="entry name" value="Nucleotidylyl transferase"/>
    <property type="match status" value="1"/>
</dbReference>
<evidence type="ECO:0000256" key="4">
    <source>
        <dbReference type="ARBA" id="ARBA00022833"/>
    </source>
</evidence>
<keyword evidence="2" id="KW-0479">Metal-binding</keyword>
<gene>
    <name evidence="9" type="primary">gluQRS</name>
    <name evidence="9" type="ORF">GCM10023143_30200</name>
</gene>
<evidence type="ECO:0000313" key="9">
    <source>
        <dbReference type="EMBL" id="GAA4317864.1"/>
    </source>
</evidence>
<feature type="domain" description="Glutamyl/glutaminyl-tRNA synthetase class Ib catalytic" evidence="8">
    <location>
        <begin position="8"/>
        <end position="295"/>
    </location>
</feature>